<proteinExistence type="predicted"/>
<evidence type="ECO:0008006" key="4">
    <source>
        <dbReference type="Google" id="ProtNLM"/>
    </source>
</evidence>
<evidence type="ECO:0000313" key="2">
    <source>
        <dbReference type="EMBL" id="RDX82528.1"/>
    </source>
</evidence>
<evidence type="ECO:0000313" key="3">
    <source>
        <dbReference type="Proteomes" id="UP000257109"/>
    </source>
</evidence>
<dbReference type="OrthoDB" id="1751727at2759"/>
<feature type="region of interest" description="Disordered" evidence="1">
    <location>
        <begin position="83"/>
        <end position="110"/>
    </location>
</feature>
<organism evidence="2 3">
    <name type="scientific">Mucuna pruriens</name>
    <name type="common">Velvet bean</name>
    <name type="synonym">Dolichos pruriens</name>
    <dbReference type="NCBI Taxonomy" id="157652"/>
    <lineage>
        <taxon>Eukaryota</taxon>
        <taxon>Viridiplantae</taxon>
        <taxon>Streptophyta</taxon>
        <taxon>Embryophyta</taxon>
        <taxon>Tracheophyta</taxon>
        <taxon>Spermatophyta</taxon>
        <taxon>Magnoliopsida</taxon>
        <taxon>eudicotyledons</taxon>
        <taxon>Gunneridae</taxon>
        <taxon>Pentapetalae</taxon>
        <taxon>rosids</taxon>
        <taxon>fabids</taxon>
        <taxon>Fabales</taxon>
        <taxon>Fabaceae</taxon>
        <taxon>Papilionoideae</taxon>
        <taxon>50 kb inversion clade</taxon>
        <taxon>NPAAA clade</taxon>
        <taxon>indigoferoid/millettioid clade</taxon>
        <taxon>Phaseoleae</taxon>
        <taxon>Mucuna</taxon>
    </lineage>
</organism>
<dbReference type="AlphaFoldDB" id="A0A371FW42"/>
<evidence type="ECO:0000256" key="1">
    <source>
        <dbReference type="SAM" id="MobiDB-lite"/>
    </source>
</evidence>
<gene>
    <name evidence="2" type="ORF">CR513_36663</name>
</gene>
<reference evidence="2" key="1">
    <citation type="submission" date="2018-05" db="EMBL/GenBank/DDBJ databases">
        <title>Draft genome of Mucuna pruriens seed.</title>
        <authorList>
            <person name="Nnadi N.E."/>
            <person name="Vos R."/>
            <person name="Hasami M.H."/>
            <person name="Devisetty U.K."/>
            <person name="Aguiy J.C."/>
        </authorList>
    </citation>
    <scope>NUCLEOTIDE SEQUENCE [LARGE SCALE GENOMIC DNA]</scope>
    <source>
        <strain evidence="2">JCA_2017</strain>
    </source>
</reference>
<dbReference type="EMBL" id="QJKJ01007617">
    <property type="protein sequence ID" value="RDX82528.1"/>
    <property type="molecule type" value="Genomic_DNA"/>
</dbReference>
<comment type="caution">
    <text evidence="2">The sequence shown here is derived from an EMBL/GenBank/DDBJ whole genome shotgun (WGS) entry which is preliminary data.</text>
</comment>
<protein>
    <recommendedName>
        <fullName evidence="4">Retrotransposon gag domain-containing protein</fullName>
    </recommendedName>
</protein>
<sequence length="446" mass="50211">MALVNMRQGESESLRSFMACFSHIFVKIRNLNLEVALHSIIMALKLGSLSNNPCKLPPRDMDDLRTRASNYIQMEEMTEFHDSVRTGQSAPCNHKDHRHPSQTNGKKGKSEGLTQELEYQVFTLFNTSRATLFEGACNVDLITLPPQCLLAHGVDKTKYCYYHRNYNQTTEGCITLRDKIEELVQSSTSSSKVSMQTHGQLSPTTFTDQDFIESDLEQNDPMVITVEIANFFMKKVLIDQGSSTNSLYMSTFQRLQIQETKIWSYHEQLVALSGVRVETRRYINLLTTFSNPSALNTISVRHLIVVVDTSYNSTLSTLGAIVSIPHLVMNFPSTNGQVVIIKVDQKIVRQCYIDNLKIQTKTSKEGNISTHVEILTDVKLDPRPLVDQGNARTTSSTAGVHPLEPRRPVCVETVQHVGDRSKCHLPPSGTMRKRQVGSTTEENDEK</sequence>
<feature type="non-terminal residue" evidence="2">
    <location>
        <position position="1"/>
    </location>
</feature>
<dbReference type="PANTHER" id="PTHR33240">
    <property type="entry name" value="OS08G0508500 PROTEIN"/>
    <property type="match status" value="1"/>
</dbReference>
<accession>A0A371FW42</accession>
<dbReference type="Proteomes" id="UP000257109">
    <property type="component" value="Unassembled WGS sequence"/>
</dbReference>
<keyword evidence="3" id="KW-1185">Reference proteome</keyword>
<feature type="region of interest" description="Disordered" evidence="1">
    <location>
        <begin position="420"/>
        <end position="446"/>
    </location>
</feature>
<dbReference type="PANTHER" id="PTHR33240:SF15">
    <property type="entry name" value="GAG-PRO-LIKE PROTEIN"/>
    <property type="match status" value="1"/>
</dbReference>
<name>A0A371FW42_MUCPR</name>